<protein>
    <submittedName>
        <fullName evidence="1">Uncharacterized protein</fullName>
    </submittedName>
</protein>
<proteinExistence type="predicted"/>
<evidence type="ECO:0000313" key="1">
    <source>
        <dbReference type="EMBL" id="VAW71080.1"/>
    </source>
</evidence>
<name>A0A3B0Y2G6_9ZZZZ</name>
<dbReference type="EMBL" id="UOFI01000214">
    <property type="protein sequence ID" value="VAW71080.1"/>
    <property type="molecule type" value="Genomic_DNA"/>
</dbReference>
<gene>
    <name evidence="1" type="ORF">MNBD_GAMMA09-146</name>
</gene>
<accession>A0A3B0Y2G6</accession>
<reference evidence="1" key="1">
    <citation type="submission" date="2018-06" db="EMBL/GenBank/DDBJ databases">
        <authorList>
            <person name="Zhirakovskaya E."/>
        </authorList>
    </citation>
    <scope>NUCLEOTIDE SEQUENCE</scope>
</reference>
<organism evidence="1">
    <name type="scientific">hydrothermal vent metagenome</name>
    <dbReference type="NCBI Taxonomy" id="652676"/>
    <lineage>
        <taxon>unclassified sequences</taxon>
        <taxon>metagenomes</taxon>
        <taxon>ecological metagenomes</taxon>
    </lineage>
</organism>
<feature type="non-terminal residue" evidence="1">
    <location>
        <position position="1"/>
    </location>
</feature>
<dbReference type="AlphaFoldDB" id="A0A3B0Y2G6"/>
<sequence length="71" mass="7938">DDEISKRTTRPKGIRFGVTAFNELEKAGDITRGDGGPAGLVEWASNIPWYSSDIYAWCDPSFDEEFELPPD</sequence>